<accession>A0A081B7D1</accession>
<proteinExistence type="predicted"/>
<keyword evidence="4" id="KW-1185">Reference proteome</keyword>
<gene>
    <name evidence="3" type="ORF">M2A_0448</name>
</gene>
<reference evidence="3 4" key="1">
    <citation type="submission" date="2014-07" db="EMBL/GenBank/DDBJ databases">
        <title>Tepidicaulis marinum gen. nov., sp. nov., a novel marine bacterium denitrifying nitrate to nitrous oxide strictly under microaerobic conditions.</title>
        <authorList>
            <person name="Takeuchi M."/>
            <person name="Yamagishi T."/>
            <person name="Kamagata Y."/>
            <person name="Oshima K."/>
            <person name="Hattori M."/>
            <person name="Katayama T."/>
            <person name="Hanada S."/>
            <person name="Tamaki H."/>
            <person name="Marumo K."/>
            <person name="Maeda H."/>
            <person name="Nedachi M."/>
            <person name="Iwasaki W."/>
            <person name="Suwa Y."/>
            <person name="Sakata S."/>
        </authorList>
    </citation>
    <scope>NUCLEOTIDE SEQUENCE [LARGE SCALE GENOMIC DNA]</scope>
    <source>
        <strain evidence="3 4">MA2</strain>
    </source>
</reference>
<keyword evidence="2" id="KW-0472">Membrane</keyword>
<dbReference type="EMBL" id="BBIO01000002">
    <property type="protein sequence ID" value="GAK43949.1"/>
    <property type="molecule type" value="Genomic_DNA"/>
</dbReference>
<feature type="region of interest" description="Disordered" evidence="1">
    <location>
        <begin position="225"/>
        <end position="250"/>
    </location>
</feature>
<keyword evidence="2" id="KW-0812">Transmembrane</keyword>
<dbReference type="STRING" id="1333998.M2A_0448"/>
<dbReference type="Pfam" id="PF04367">
    <property type="entry name" value="DUF502"/>
    <property type="match status" value="1"/>
</dbReference>
<evidence type="ECO:0000256" key="2">
    <source>
        <dbReference type="SAM" id="Phobius"/>
    </source>
</evidence>
<evidence type="ECO:0000313" key="3">
    <source>
        <dbReference type="EMBL" id="GAK43949.1"/>
    </source>
</evidence>
<feature type="transmembrane region" description="Helical" evidence="2">
    <location>
        <begin position="72"/>
        <end position="100"/>
    </location>
</feature>
<organism evidence="3 4">
    <name type="scientific">Tepidicaulis marinus</name>
    <dbReference type="NCBI Taxonomy" id="1333998"/>
    <lineage>
        <taxon>Bacteria</taxon>
        <taxon>Pseudomonadati</taxon>
        <taxon>Pseudomonadota</taxon>
        <taxon>Alphaproteobacteria</taxon>
        <taxon>Hyphomicrobiales</taxon>
        <taxon>Parvibaculaceae</taxon>
        <taxon>Tepidicaulis</taxon>
    </lineage>
</organism>
<evidence type="ECO:0000256" key="1">
    <source>
        <dbReference type="SAM" id="MobiDB-lite"/>
    </source>
</evidence>
<keyword evidence="2" id="KW-1133">Transmembrane helix</keyword>
<name>A0A081B7D1_9HYPH</name>
<sequence length="250" mass="27719">MSDKQDKSSSEPHLILPAARVGFLTRLRNYFLTGLVVAAPIGITIYLTSWFVELVDYWFLPLIPAAYQPDRYIPFSIPGVGLLIALVVLTLLGALTANFFGRQLLVWGERLVNRMPVVRSIYGALKQIFETVISQSNTSFREAALIEYPRRGLYALVFITTSTKGEVAEKAPTDDDLVSVFLPTTPNPTSGFLLFVPRKEIYPLEMSIEDSAKLIISAGLVSPPTEEVKKLPKKDRGQENGTNVNPSEDT</sequence>
<dbReference type="RefSeq" id="WP_081875329.1">
    <property type="nucleotide sequence ID" value="NZ_BBIO01000002.1"/>
</dbReference>
<dbReference type="Proteomes" id="UP000028702">
    <property type="component" value="Unassembled WGS sequence"/>
</dbReference>
<dbReference type="InterPro" id="IPR007462">
    <property type="entry name" value="COV1-like"/>
</dbReference>
<dbReference type="PANTHER" id="PTHR31876:SF26">
    <property type="entry name" value="PROTEIN LIKE COV 2"/>
    <property type="match status" value="1"/>
</dbReference>
<comment type="caution">
    <text evidence="3">The sequence shown here is derived from an EMBL/GenBank/DDBJ whole genome shotgun (WGS) entry which is preliminary data.</text>
</comment>
<evidence type="ECO:0000313" key="4">
    <source>
        <dbReference type="Proteomes" id="UP000028702"/>
    </source>
</evidence>
<protein>
    <submittedName>
        <fullName evidence="3">Conserved protein</fullName>
    </submittedName>
</protein>
<feature type="transmembrane region" description="Helical" evidence="2">
    <location>
        <begin position="30"/>
        <end position="52"/>
    </location>
</feature>
<feature type="compositionally biased region" description="Basic and acidic residues" evidence="1">
    <location>
        <begin position="226"/>
        <end position="238"/>
    </location>
</feature>
<dbReference type="eggNOG" id="COG2928">
    <property type="taxonomic scope" value="Bacteria"/>
</dbReference>
<dbReference type="AlphaFoldDB" id="A0A081B7D1"/>
<feature type="compositionally biased region" description="Polar residues" evidence="1">
    <location>
        <begin position="239"/>
        <end position="250"/>
    </location>
</feature>
<dbReference type="PANTHER" id="PTHR31876">
    <property type="entry name" value="COV-LIKE PROTEIN 1"/>
    <property type="match status" value="1"/>
</dbReference>